<gene>
    <name evidence="1" type="ORF">D0Z00_004662</name>
</gene>
<accession>A0ACB6UXU2</accession>
<sequence length="338" mass="36995">MVRRIEKGVKQVDPSVIVEGLRMVFAILEAMKLDVANHQIRTLRPVLIETAVEFEQAYYGQIIERGKIDITTSLDWFVGHVDKFRTKTSTPITSDAFYKNAFCLGLTSLLGCGEDSVTEFPNTFGFDFTRLADFRAELRQIVCMKLCLILPHELARAHSRHECNKTAALSEDDLHRDILAIISDAYGNPKWTKNTQKIALHIASAMAPPGVDGSTVPTGALIDTANGWLVANLQPKSKVYRIIEAKIVETIFQLLLASTTASGNTGGSNPMFAKVSPEVVALSNKLVVLVDFHWSVFSHYYAGYARDAGASAGAGAAVDTNCKKEVFVKPKSSSVSLL</sequence>
<dbReference type="Proteomes" id="UP000744676">
    <property type="component" value="Unassembled WGS sequence"/>
</dbReference>
<dbReference type="EMBL" id="QVQA01000466">
    <property type="protein sequence ID" value="KAF5092274.1"/>
    <property type="molecule type" value="Genomic_DNA"/>
</dbReference>
<name>A0ACB6UXU2_9ASCO</name>
<organism evidence="1 2">
    <name type="scientific">Geotrichum galactomycetum</name>
    <dbReference type="NCBI Taxonomy" id="27317"/>
    <lineage>
        <taxon>Eukaryota</taxon>
        <taxon>Fungi</taxon>
        <taxon>Dikarya</taxon>
        <taxon>Ascomycota</taxon>
        <taxon>Saccharomycotina</taxon>
        <taxon>Dipodascomycetes</taxon>
        <taxon>Dipodascales</taxon>
        <taxon>Dipodascaceae</taxon>
        <taxon>Geotrichum</taxon>
    </lineage>
</organism>
<comment type="caution">
    <text evidence="1">The sequence shown here is derived from an EMBL/GenBank/DDBJ whole genome shotgun (WGS) entry which is preliminary data.</text>
</comment>
<keyword evidence="2" id="KW-1185">Reference proteome</keyword>
<reference evidence="1 2" key="1">
    <citation type="journal article" date="2020" name="Front. Microbiol.">
        <title>Phenotypic and Genetic Characterization of the Cheese Ripening Yeast Geotrichum candidum.</title>
        <authorList>
            <person name="Perkins V."/>
            <person name="Vignola S."/>
            <person name="Lessard M.H."/>
            <person name="Plante P.L."/>
            <person name="Corbeil J."/>
            <person name="Dugat-Bony E."/>
            <person name="Frenette M."/>
            <person name="Labrie S."/>
        </authorList>
    </citation>
    <scope>NUCLEOTIDE SEQUENCE [LARGE SCALE GENOMIC DNA]</scope>
    <source>
        <strain evidence="1 2">LMA-1147</strain>
    </source>
</reference>
<evidence type="ECO:0000313" key="1">
    <source>
        <dbReference type="EMBL" id="KAF5092274.1"/>
    </source>
</evidence>
<protein>
    <submittedName>
        <fullName evidence="1">Uncharacterized protein</fullName>
    </submittedName>
</protein>
<evidence type="ECO:0000313" key="2">
    <source>
        <dbReference type="Proteomes" id="UP000744676"/>
    </source>
</evidence>
<proteinExistence type="predicted"/>